<keyword evidence="9" id="KW-0479">Metal-binding</keyword>
<evidence type="ECO:0000256" key="5">
    <source>
        <dbReference type="ARBA" id="ARBA00022840"/>
    </source>
</evidence>
<dbReference type="GO" id="GO:0046872">
    <property type="term" value="F:metal ion binding"/>
    <property type="evidence" value="ECO:0007669"/>
    <property type="project" value="UniProtKB-KW"/>
</dbReference>
<dbReference type="GO" id="GO:0005524">
    <property type="term" value="F:ATP binding"/>
    <property type="evidence" value="ECO:0007669"/>
    <property type="project" value="UniProtKB-KW"/>
</dbReference>
<keyword evidence="3 7" id="KW-0547">Nucleotide-binding</keyword>
<proteinExistence type="inferred from homology"/>
<keyword evidence="5 7" id="KW-0067">ATP-binding</keyword>
<organism evidence="11 12">
    <name type="scientific">Streptomyces inhibens</name>
    <dbReference type="NCBI Taxonomy" id="2293571"/>
    <lineage>
        <taxon>Bacteria</taxon>
        <taxon>Bacillati</taxon>
        <taxon>Actinomycetota</taxon>
        <taxon>Actinomycetes</taxon>
        <taxon>Kitasatosporales</taxon>
        <taxon>Streptomycetaceae</taxon>
        <taxon>Streptomyces</taxon>
    </lineage>
</organism>
<comment type="caution">
    <text evidence="11">The sequence shown here is derived from an EMBL/GenBank/DDBJ whole genome shotgun (WGS) entry which is preliminary data.</text>
</comment>
<dbReference type="GO" id="GO:0046677">
    <property type="term" value="P:response to antibiotic"/>
    <property type="evidence" value="ECO:0007669"/>
    <property type="project" value="UniProtKB-KW"/>
</dbReference>
<feature type="binding site" evidence="9">
    <location>
        <position position="198"/>
    </location>
    <ligand>
        <name>Mg(2+)</name>
        <dbReference type="ChEBI" id="CHEBI:18420"/>
    </ligand>
</feature>
<protein>
    <submittedName>
        <fullName evidence="11">APH(3'') family aminoglycoside O-phosphotransferase</fullName>
    </submittedName>
</protein>
<dbReference type="PANTHER" id="PTHR21310">
    <property type="entry name" value="AMINOGLYCOSIDE PHOSPHOTRANSFERASE-RELATED-RELATED"/>
    <property type="match status" value="1"/>
</dbReference>
<keyword evidence="4 7" id="KW-0418">Kinase</keyword>
<accession>A0A371PQL4</accession>
<dbReference type="AlphaFoldDB" id="A0A371PQL4"/>
<evidence type="ECO:0000313" key="12">
    <source>
        <dbReference type="Proteomes" id="UP000262477"/>
    </source>
</evidence>
<evidence type="ECO:0000256" key="9">
    <source>
        <dbReference type="PIRSR" id="PIRSR000706-2"/>
    </source>
</evidence>
<comment type="similarity">
    <text evidence="1 7">Belongs to the aminoglycoside phosphotransferase family.</text>
</comment>
<evidence type="ECO:0000256" key="3">
    <source>
        <dbReference type="ARBA" id="ARBA00022741"/>
    </source>
</evidence>
<dbReference type="PANTHER" id="PTHR21310:SF41">
    <property type="entry name" value="3'-PHOSPHOTRANSFERASE, PUTATIVE-RELATED"/>
    <property type="match status" value="1"/>
</dbReference>
<name>A0A371PQL4_STRIH</name>
<dbReference type="Gene3D" id="3.90.1200.10">
    <property type="match status" value="1"/>
</dbReference>
<dbReference type="InterPro" id="IPR024165">
    <property type="entry name" value="Kan/Strep_kinase"/>
</dbReference>
<evidence type="ECO:0000256" key="7">
    <source>
        <dbReference type="PIRNR" id="PIRNR000706"/>
    </source>
</evidence>
<dbReference type="Gene3D" id="3.30.200.20">
    <property type="entry name" value="Phosphorylase Kinase, domain 1"/>
    <property type="match status" value="1"/>
</dbReference>
<evidence type="ECO:0000256" key="4">
    <source>
        <dbReference type="ARBA" id="ARBA00022777"/>
    </source>
</evidence>
<feature type="binding site" evidence="9">
    <location>
        <position position="213"/>
    </location>
    <ligand>
        <name>Mg(2+)</name>
        <dbReference type="ChEBI" id="CHEBI:18420"/>
    </ligand>
</feature>
<keyword evidence="9" id="KW-0460">Magnesium</keyword>
<evidence type="ECO:0000313" key="11">
    <source>
        <dbReference type="EMBL" id="REK84639.1"/>
    </source>
</evidence>
<gene>
    <name evidence="11" type="primary">aph(3'')</name>
    <name evidence="11" type="ORF">DY245_42355</name>
</gene>
<dbReference type="Pfam" id="PF01636">
    <property type="entry name" value="APH"/>
    <property type="match status" value="1"/>
</dbReference>
<feature type="domain" description="Aminoglycoside phosphotransferase" evidence="10">
    <location>
        <begin position="25"/>
        <end position="266"/>
    </location>
</feature>
<dbReference type="PIRSF" id="PIRSF000706">
    <property type="entry name" value="Kanamycin_kin"/>
    <property type="match status" value="1"/>
</dbReference>
<evidence type="ECO:0000256" key="2">
    <source>
        <dbReference type="ARBA" id="ARBA00022679"/>
    </source>
</evidence>
<dbReference type="Proteomes" id="UP000262477">
    <property type="component" value="Unassembled WGS sequence"/>
</dbReference>
<dbReference type="InterPro" id="IPR051678">
    <property type="entry name" value="AGP_Transferase"/>
</dbReference>
<dbReference type="OrthoDB" id="3806873at2"/>
<dbReference type="EMBL" id="QUAC01000480">
    <property type="protein sequence ID" value="REK84639.1"/>
    <property type="molecule type" value="Genomic_DNA"/>
</dbReference>
<sequence>MSERPGPQTVSPVLLGEGGGEGNWLPVTAGESGAAVFRSADGTRYAKCVAAADAADLKAERDRVAWLSDQGVPGPRVLDWHTGVAGACLVTGAVSGVPADQVSAADLRASWERIADAVRGLHELPVQQCPFRRDVDGMVAIARDVVTRGAVNPEFLPVEQQHTPAAELLARLVPQVARRRDQEAADTVVCHGDLCLPNIVLDPQTLDVSGFIDLGRLGLADRYADLALLLTSARETWTDEERARAADAAFAEKYGISLDHDRLRFYLHLDPLTWG</sequence>
<dbReference type="InterPro" id="IPR002575">
    <property type="entry name" value="Aminoglycoside_PTrfase"/>
</dbReference>
<dbReference type="GO" id="GO:0016301">
    <property type="term" value="F:kinase activity"/>
    <property type="evidence" value="ECO:0007669"/>
    <property type="project" value="UniProtKB-KW"/>
</dbReference>
<evidence type="ECO:0000256" key="1">
    <source>
        <dbReference type="ARBA" id="ARBA00006219"/>
    </source>
</evidence>
<keyword evidence="6 7" id="KW-0046">Antibiotic resistance</keyword>
<keyword evidence="2 7" id="KW-0808">Transferase</keyword>
<dbReference type="RefSeq" id="WP_128512421.1">
    <property type="nucleotide sequence ID" value="NZ_QUAC01000480.1"/>
</dbReference>
<feature type="active site" description="Proton acceptor" evidence="8">
    <location>
        <position position="193"/>
    </location>
</feature>
<evidence type="ECO:0000256" key="6">
    <source>
        <dbReference type="ARBA" id="ARBA00023251"/>
    </source>
</evidence>
<reference evidence="11 12" key="1">
    <citation type="submission" date="2018-08" db="EMBL/GenBank/DDBJ databases">
        <title>Streptomyces NEAU-D10 sp. nov., a novel Actinomycete isolated from soil.</title>
        <authorList>
            <person name="Jin L."/>
        </authorList>
    </citation>
    <scope>NUCLEOTIDE SEQUENCE [LARGE SCALE GENOMIC DNA]</scope>
    <source>
        <strain evidence="11 12">NEAU-D10</strain>
    </source>
</reference>
<dbReference type="SUPFAM" id="SSF56112">
    <property type="entry name" value="Protein kinase-like (PK-like)"/>
    <property type="match status" value="1"/>
</dbReference>
<keyword evidence="12" id="KW-1185">Reference proteome</keyword>
<dbReference type="GO" id="GO:0016773">
    <property type="term" value="F:phosphotransferase activity, alcohol group as acceptor"/>
    <property type="evidence" value="ECO:0007669"/>
    <property type="project" value="InterPro"/>
</dbReference>
<dbReference type="CDD" id="cd05150">
    <property type="entry name" value="APH"/>
    <property type="match status" value="1"/>
</dbReference>
<evidence type="ECO:0000259" key="10">
    <source>
        <dbReference type="Pfam" id="PF01636"/>
    </source>
</evidence>
<evidence type="ECO:0000256" key="8">
    <source>
        <dbReference type="PIRSR" id="PIRSR000706-1"/>
    </source>
</evidence>
<dbReference type="NCBIfam" id="NF032896">
    <property type="entry name" value="APH_3pp"/>
    <property type="match status" value="1"/>
</dbReference>
<dbReference type="InterPro" id="IPR011009">
    <property type="entry name" value="Kinase-like_dom_sf"/>
</dbReference>